<dbReference type="PANTHER" id="PTHR35602">
    <property type="entry name" value="ESTERASE YQIA-RELATED"/>
    <property type="match status" value="1"/>
</dbReference>
<evidence type="ECO:0000313" key="1">
    <source>
        <dbReference type="EMBL" id="MCT8986800.1"/>
    </source>
</evidence>
<evidence type="ECO:0008006" key="3">
    <source>
        <dbReference type="Google" id="ProtNLM"/>
    </source>
</evidence>
<organism evidence="1 2">
    <name type="scientific">Shewanella phaeophyticola</name>
    <dbReference type="NCBI Taxonomy" id="2978345"/>
    <lineage>
        <taxon>Bacteria</taxon>
        <taxon>Pseudomonadati</taxon>
        <taxon>Pseudomonadota</taxon>
        <taxon>Gammaproteobacteria</taxon>
        <taxon>Alteromonadales</taxon>
        <taxon>Shewanellaceae</taxon>
        <taxon>Shewanella</taxon>
    </lineage>
</organism>
<dbReference type="PANTHER" id="PTHR35602:SF2">
    <property type="entry name" value="UPF0227 PROTEIN YCFP"/>
    <property type="match status" value="1"/>
</dbReference>
<dbReference type="InterPro" id="IPR029058">
    <property type="entry name" value="AB_hydrolase_fold"/>
</dbReference>
<accession>A0ABT2P5Z9</accession>
<dbReference type="RefSeq" id="WP_261733166.1">
    <property type="nucleotide sequence ID" value="NZ_JAODOQ010000001.1"/>
</dbReference>
<name>A0ABT2P5Z9_9GAMM</name>
<dbReference type="Proteomes" id="UP001431192">
    <property type="component" value="Unassembled WGS sequence"/>
</dbReference>
<dbReference type="EMBL" id="JAODOQ010000001">
    <property type="protein sequence ID" value="MCT8986800.1"/>
    <property type="molecule type" value="Genomic_DNA"/>
</dbReference>
<dbReference type="SUPFAM" id="SSF53474">
    <property type="entry name" value="alpha/beta-Hydrolases"/>
    <property type="match status" value="1"/>
</dbReference>
<evidence type="ECO:0000313" key="2">
    <source>
        <dbReference type="Proteomes" id="UP001431192"/>
    </source>
</evidence>
<proteinExistence type="predicted"/>
<keyword evidence="2" id="KW-1185">Reference proteome</keyword>
<protein>
    <recommendedName>
        <fullName evidence="3">Esterase</fullName>
    </recommendedName>
</protein>
<dbReference type="Pfam" id="PF05728">
    <property type="entry name" value="UPF0227"/>
    <property type="match status" value="1"/>
</dbReference>
<gene>
    <name evidence="1" type="ORF">N4T56_10340</name>
</gene>
<comment type="caution">
    <text evidence="1">The sequence shown here is derived from an EMBL/GenBank/DDBJ whole genome shotgun (WGS) entry which is preliminary data.</text>
</comment>
<reference evidence="1" key="1">
    <citation type="submission" date="2022-09" db="EMBL/GenBank/DDBJ databases">
        <title>Shewanella sp. KJ10-1 sp.nov, isolated from marine algae.</title>
        <authorList>
            <person name="Butt M."/>
            <person name="Lee J.K."/>
            <person name="Kim J.M."/>
            <person name="Choi D.G."/>
        </authorList>
    </citation>
    <scope>NUCLEOTIDE SEQUENCE</scope>
    <source>
        <strain evidence="1">KJ10-1</strain>
    </source>
</reference>
<dbReference type="InterPro" id="IPR008886">
    <property type="entry name" value="UPF0227/Esterase_YqiA"/>
</dbReference>
<dbReference type="Gene3D" id="3.40.50.1820">
    <property type="entry name" value="alpha/beta hydrolase"/>
    <property type="match status" value="1"/>
</dbReference>
<sequence length="198" mass="21899">MHPKIVILYIHGFGSRFDPQSDKVKALSCLGNVKGITVDYTTMPSLIEKQLMSACTDFQVDLIVGTSLGGYWANRIGVQIGVPFVSINPAISPNSTLQKYIGCGQTYYGDNYELTSKTVDAYADFFAQGCGLILLDMADELLDSIATKNRLKDKFKVHCFDGGTHRFSHMNEAIPIIEEFVSDTELIYGVVNETDINH</sequence>